<dbReference type="Proteomes" id="UP000052982">
    <property type="component" value="Unassembled WGS sequence"/>
</dbReference>
<keyword evidence="3" id="KW-1185">Reference proteome</keyword>
<gene>
    <name evidence="2" type="ORF">AQJ64_14060</name>
</gene>
<protein>
    <submittedName>
        <fullName evidence="2">Uncharacterized protein</fullName>
    </submittedName>
</protein>
<proteinExistence type="predicted"/>
<keyword evidence="1" id="KW-0812">Transmembrane</keyword>
<dbReference type="RefSeq" id="WP_055634725.1">
    <property type="nucleotide sequence ID" value="NZ_JBIRRP010000003.1"/>
</dbReference>
<dbReference type="STRING" id="1943.AQJ64_14060"/>
<dbReference type="EMBL" id="LMWW01000016">
    <property type="protein sequence ID" value="KUN84624.1"/>
    <property type="molecule type" value="Genomic_DNA"/>
</dbReference>
<sequence>MFGCLGIVLFLVVVGEFLVMPVWMYDLMAAQTPPQRLDFGETTLLVLVSFLTATAIAWSAGRRRPGRLPDAVGCGLLLLGLCLAEALWLRQKMDTGNWSLEAGIECLAAGATAFAFRRLLRRWERGRPLPGEVWLAMVPFREREETARHYCVVVGRGLTRAKVLQITSQNKDDRADHVRIPGEGWAFNSSKDAHWMEIGLPPRHVPYRDFLKATPQGPCPRTTWRRIRTHRRTDLRRTLTETVRRASALLPSSRGN</sequence>
<reference evidence="2 3" key="1">
    <citation type="submission" date="2015-10" db="EMBL/GenBank/DDBJ databases">
        <title>Draft genome sequence of Streptomyces griseoruber DSM 40281, type strain for the species Streptomyces griseoruber.</title>
        <authorList>
            <person name="Ruckert C."/>
            <person name="Winkler A."/>
            <person name="Kalinowski J."/>
            <person name="Kampfer P."/>
            <person name="Glaeser S."/>
        </authorList>
    </citation>
    <scope>NUCLEOTIDE SEQUENCE [LARGE SCALE GENOMIC DNA]</scope>
    <source>
        <strain evidence="2 3">DSM 40281</strain>
    </source>
</reference>
<keyword evidence="1" id="KW-1133">Transmembrane helix</keyword>
<organism evidence="2 3">
    <name type="scientific">Streptomyces griseoruber</name>
    <dbReference type="NCBI Taxonomy" id="1943"/>
    <lineage>
        <taxon>Bacteria</taxon>
        <taxon>Bacillati</taxon>
        <taxon>Actinomycetota</taxon>
        <taxon>Actinomycetes</taxon>
        <taxon>Kitasatosporales</taxon>
        <taxon>Streptomycetaceae</taxon>
        <taxon>Streptomyces</taxon>
    </lineage>
</organism>
<comment type="caution">
    <text evidence="2">The sequence shown here is derived from an EMBL/GenBank/DDBJ whole genome shotgun (WGS) entry which is preliminary data.</text>
</comment>
<name>A0A101T2N5_9ACTN</name>
<evidence type="ECO:0000313" key="3">
    <source>
        <dbReference type="Proteomes" id="UP000052982"/>
    </source>
</evidence>
<dbReference type="AlphaFoldDB" id="A0A101T2N5"/>
<dbReference type="OrthoDB" id="3295034at2"/>
<evidence type="ECO:0000256" key="1">
    <source>
        <dbReference type="SAM" id="Phobius"/>
    </source>
</evidence>
<feature type="transmembrane region" description="Helical" evidence="1">
    <location>
        <begin position="39"/>
        <end position="59"/>
    </location>
</feature>
<keyword evidence="1" id="KW-0472">Membrane</keyword>
<evidence type="ECO:0000313" key="2">
    <source>
        <dbReference type="EMBL" id="KUN84624.1"/>
    </source>
</evidence>
<accession>A0A101T2N5</accession>
<feature type="transmembrane region" description="Helical" evidence="1">
    <location>
        <begin position="71"/>
        <end position="90"/>
    </location>
</feature>